<name>A0A0C2YBX2_HEBCY</name>
<feature type="transmembrane region" description="Helical" evidence="1">
    <location>
        <begin position="64"/>
        <end position="88"/>
    </location>
</feature>
<keyword evidence="1" id="KW-1133">Transmembrane helix</keyword>
<keyword evidence="1" id="KW-0812">Transmembrane</keyword>
<dbReference type="AlphaFoldDB" id="A0A0C2YBX2"/>
<evidence type="ECO:0000313" key="2">
    <source>
        <dbReference type="EMBL" id="KIM38497.1"/>
    </source>
</evidence>
<reference evidence="2 3" key="1">
    <citation type="submission" date="2014-04" db="EMBL/GenBank/DDBJ databases">
        <authorList>
            <consortium name="DOE Joint Genome Institute"/>
            <person name="Kuo A."/>
            <person name="Gay G."/>
            <person name="Dore J."/>
            <person name="Kohler A."/>
            <person name="Nagy L.G."/>
            <person name="Floudas D."/>
            <person name="Copeland A."/>
            <person name="Barry K.W."/>
            <person name="Cichocki N."/>
            <person name="Veneault-Fourrey C."/>
            <person name="LaButti K."/>
            <person name="Lindquist E.A."/>
            <person name="Lipzen A."/>
            <person name="Lundell T."/>
            <person name="Morin E."/>
            <person name="Murat C."/>
            <person name="Sun H."/>
            <person name="Tunlid A."/>
            <person name="Henrissat B."/>
            <person name="Grigoriev I.V."/>
            <person name="Hibbett D.S."/>
            <person name="Martin F."/>
            <person name="Nordberg H.P."/>
            <person name="Cantor M.N."/>
            <person name="Hua S.X."/>
        </authorList>
    </citation>
    <scope>NUCLEOTIDE SEQUENCE [LARGE SCALE GENOMIC DNA]</scope>
    <source>
        <strain evidence="3">h7</strain>
    </source>
</reference>
<accession>A0A0C2YBX2</accession>
<organism evidence="2 3">
    <name type="scientific">Hebeloma cylindrosporum</name>
    <dbReference type="NCBI Taxonomy" id="76867"/>
    <lineage>
        <taxon>Eukaryota</taxon>
        <taxon>Fungi</taxon>
        <taxon>Dikarya</taxon>
        <taxon>Basidiomycota</taxon>
        <taxon>Agaricomycotina</taxon>
        <taxon>Agaricomycetes</taxon>
        <taxon>Agaricomycetidae</taxon>
        <taxon>Agaricales</taxon>
        <taxon>Agaricineae</taxon>
        <taxon>Hymenogastraceae</taxon>
        <taxon>Hebeloma</taxon>
    </lineage>
</organism>
<sequence>MFFALPFISEYSAKVQIGILSVLLLASYLNRRARIAIAGLASVYLAFKILGPLVRWLWYLFKGIAWLGFYIHYFQVAIGFALTAIAFVSNDGLDILIRELDSRERNRATREDGAD</sequence>
<feature type="transmembrane region" description="Helical" evidence="1">
    <location>
        <begin position="36"/>
        <end position="58"/>
    </location>
</feature>
<dbReference type="EMBL" id="KN831790">
    <property type="protein sequence ID" value="KIM38497.1"/>
    <property type="molecule type" value="Genomic_DNA"/>
</dbReference>
<proteinExistence type="predicted"/>
<evidence type="ECO:0000313" key="3">
    <source>
        <dbReference type="Proteomes" id="UP000053424"/>
    </source>
</evidence>
<dbReference type="OrthoDB" id="3041984at2759"/>
<dbReference type="HOGENOM" id="CLU_140482_0_0_1"/>
<evidence type="ECO:0000256" key="1">
    <source>
        <dbReference type="SAM" id="Phobius"/>
    </source>
</evidence>
<keyword evidence="3" id="KW-1185">Reference proteome</keyword>
<dbReference type="Proteomes" id="UP000053424">
    <property type="component" value="Unassembled WGS sequence"/>
</dbReference>
<protein>
    <submittedName>
        <fullName evidence="2">Uncharacterized protein</fullName>
    </submittedName>
</protein>
<feature type="transmembrane region" description="Helical" evidence="1">
    <location>
        <begin position="12"/>
        <end position="29"/>
    </location>
</feature>
<reference evidence="3" key="2">
    <citation type="submission" date="2015-01" db="EMBL/GenBank/DDBJ databases">
        <title>Evolutionary Origins and Diversification of the Mycorrhizal Mutualists.</title>
        <authorList>
            <consortium name="DOE Joint Genome Institute"/>
            <consortium name="Mycorrhizal Genomics Consortium"/>
            <person name="Kohler A."/>
            <person name="Kuo A."/>
            <person name="Nagy L.G."/>
            <person name="Floudas D."/>
            <person name="Copeland A."/>
            <person name="Barry K.W."/>
            <person name="Cichocki N."/>
            <person name="Veneault-Fourrey C."/>
            <person name="LaButti K."/>
            <person name="Lindquist E.A."/>
            <person name="Lipzen A."/>
            <person name="Lundell T."/>
            <person name="Morin E."/>
            <person name="Murat C."/>
            <person name="Riley R."/>
            <person name="Ohm R."/>
            <person name="Sun H."/>
            <person name="Tunlid A."/>
            <person name="Henrissat B."/>
            <person name="Grigoriev I.V."/>
            <person name="Hibbett D.S."/>
            <person name="Martin F."/>
        </authorList>
    </citation>
    <scope>NUCLEOTIDE SEQUENCE [LARGE SCALE GENOMIC DNA]</scope>
    <source>
        <strain evidence="3">h7</strain>
    </source>
</reference>
<gene>
    <name evidence="2" type="ORF">M413DRAFT_242357</name>
</gene>
<keyword evidence="1" id="KW-0472">Membrane</keyword>